<dbReference type="InterPro" id="IPR006636">
    <property type="entry name" value="STI1_HS-bd"/>
</dbReference>
<dbReference type="PROSITE" id="PS50293">
    <property type="entry name" value="TPR_REGION"/>
    <property type="match status" value="3"/>
</dbReference>
<dbReference type="Pfam" id="PF00515">
    <property type="entry name" value="TPR_1"/>
    <property type="match status" value="2"/>
</dbReference>
<dbReference type="Proteomes" id="UP000008983">
    <property type="component" value="Unassembled WGS sequence"/>
</dbReference>
<dbReference type="GO" id="GO:0051879">
    <property type="term" value="F:Hsp90 protein binding"/>
    <property type="evidence" value="ECO:0007669"/>
    <property type="project" value="TreeGrafter"/>
</dbReference>
<comment type="function">
    <text evidence="5">Acts as a co-chaperone and mediates the association of the chaperones HSP70 and HSP90 probably facilitating substrate transfer from HSP70 to HSP90. Stimulates HSP70 ATPase activity and, in contrast, inhibits HSP90 ATPase activity.</text>
</comment>
<evidence type="ECO:0000256" key="2">
    <source>
        <dbReference type="ARBA" id="ARBA00022490"/>
    </source>
</evidence>
<keyword evidence="3" id="KW-0677">Repeat</keyword>
<dbReference type="RefSeq" id="XP_004035255.1">
    <property type="nucleotide sequence ID" value="XM_004035207.1"/>
</dbReference>
<dbReference type="PROSITE" id="PS50005">
    <property type="entry name" value="TPR"/>
    <property type="match status" value="9"/>
</dbReference>
<feature type="repeat" description="TPR" evidence="9">
    <location>
        <begin position="50"/>
        <end position="83"/>
    </location>
</feature>
<dbReference type="PANTHER" id="PTHR22904">
    <property type="entry name" value="TPR REPEAT CONTAINING PROTEIN"/>
    <property type="match status" value="1"/>
</dbReference>
<feature type="non-terminal residue" evidence="12">
    <location>
        <position position="1"/>
    </location>
</feature>
<evidence type="ECO:0000313" key="13">
    <source>
        <dbReference type="Proteomes" id="UP000008983"/>
    </source>
</evidence>
<dbReference type="InterPro" id="IPR019734">
    <property type="entry name" value="TPR_rpt"/>
</dbReference>
<dbReference type="STRING" id="857967.G0QSQ3"/>
<evidence type="ECO:0000256" key="8">
    <source>
        <dbReference type="ARBA" id="ARBA00076447"/>
    </source>
</evidence>
<keyword evidence="4 9" id="KW-0802">TPR repeat</keyword>
<sequence>KQKTIINKKKMSLDQATEYKNQGNKAFQENRFEEAVDLFTKAIQINPNDHVYYSNRSGAYASKGDLEKALEDANKCIQLKPDWAKGYQRKGHAEYELGKLEDAVNTYKKGLEYEPNNTVLKERLQNVQDEISQGGSGKKGDGFMDNFAAQIMMKLAMNPKTADYLKDPSFMQKLQMLQKNPQMFPVLMQQDPRLQEALNIMMQDFDVQNMANKYQQQKGKPEQQQQEEKDEQKNQNTEEKKSQSPQKQQQQQQHQQSKNVSEEEKLKLEGNEYYKKKQFDKAQECYDKAISINPKEVLLYNNKAAVYIETNQYQKAIDVVNEALKICEDHQIKDFQKLAKLYARKGACYAKLNDYKQSIEWYQKSLLEDFNGKVKLDLKAVEKLQKELEQKAFINPQLAEEHNEKAKELFKQGKYPDAMKEYDQAVKRNPSDPKYICNRGICYVKLLEFPTALKDFEHAIQLDSKYVKAYLKKGNCHHAMKEYHKAIDAYEKGLKLEPDNQELKTSLAQTQQSIYVGGGDQKEQEERAKHAMADPEIQQILMTPEVQNALKSLQQDPKEAIKILQNPTLAPKINKLIQAGILRMG</sequence>
<dbReference type="SUPFAM" id="SSF48452">
    <property type="entry name" value="TPR-like"/>
    <property type="match status" value="1"/>
</dbReference>
<proteinExistence type="predicted"/>
<evidence type="ECO:0000256" key="4">
    <source>
        <dbReference type="ARBA" id="ARBA00022803"/>
    </source>
</evidence>
<feature type="repeat" description="TPR" evidence="9">
    <location>
        <begin position="263"/>
        <end position="296"/>
    </location>
</feature>
<comment type="subcellular location">
    <subcellularLocation>
        <location evidence="1">Cytoplasm</location>
    </subcellularLocation>
</comment>
<dbReference type="SMART" id="SM00727">
    <property type="entry name" value="STI1"/>
    <property type="match status" value="2"/>
</dbReference>
<protein>
    <recommendedName>
        <fullName evidence="7">Hsp70-Hsp90 organising protein</fullName>
    </recommendedName>
    <alternativeName>
        <fullName evidence="8">Stress-inducible protein 1</fullName>
    </alternativeName>
</protein>
<feature type="compositionally biased region" description="Low complexity" evidence="10">
    <location>
        <begin position="215"/>
        <end position="224"/>
    </location>
</feature>
<feature type="repeat" description="TPR" evidence="9">
    <location>
        <begin position="399"/>
        <end position="432"/>
    </location>
</feature>
<feature type="domain" description="STI1" evidence="11">
    <location>
        <begin position="158"/>
        <end position="198"/>
    </location>
</feature>
<feature type="domain" description="STI1" evidence="11">
    <location>
        <begin position="534"/>
        <end position="573"/>
    </location>
</feature>
<dbReference type="InParanoid" id="G0QSQ3"/>
<evidence type="ECO:0000313" key="12">
    <source>
        <dbReference type="EMBL" id="EGR31769.1"/>
    </source>
</evidence>
<evidence type="ECO:0000256" key="1">
    <source>
        <dbReference type="ARBA" id="ARBA00004496"/>
    </source>
</evidence>
<feature type="repeat" description="TPR" evidence="9">
    <location>
        <begin position="297"/>
        <end position="330"/>
    </location>
</feature>
<evidence type="ECO:0000256" key="10">
    <source>
        <dbReference type="SAM" id="MobiDB-lite"/>
    </source>
</evidence>
<dbReference type="Gene3D" id="1.10.260.100">
    <property type="match status" value="2"/>
</dbReference>
<keyword evidence="2" id="KW-0963">Cytoplasm</keyword>
<dbReference type="InterPro" id="IPR041243">
    <property type="entry name" value="STI1/HOP_DP"/>
</dbReference>
<evidence type="ECO:0000256" key="9">
    <source>
        <dbReference type="PROSITE-ProRule" id="PRU00339"/>
    </source>
</evidence>
<reference evidence="12 13" key="1">
    <citation type="submission" date="2011-07" db="EMBL/GenBank/DDBJ databases">
        <authorList>
            <person name="Coyne R."/>
            <person name="Brami D."/>
            <person name="Johnson J."/>
            <person name="Hostetler J."/>
            <person name="Hannick L."/>
            <person name="Clark T."/>
            <person name="Cassidy-Hanley D."/>
            <person name="Inman J."/>
        </authorList>
    </citation>
    <scope>NUCLEOTIDE SEQUENCE [LARGE SCALE GENOMIC DNA]</scope>
    <source>
        <strain evidence="12 13">G5</strain>
    </source>
</reference>
<dbReference type="FunFam" id="1.25.40.10:FF:000020">
    <property type="entry name" value="Stress-induced phosphoprotein 1"/>
    <property type="match status" value="1"/>
</dbReference>
<accession>G0QSQ3</accession>
<dbReference type="AlphaFoldDB" id="G0QSQ3"/>
<comment type="subunit">
    <text evidence="6">Monomer. Homodimer. Forms a complex composed of HOP and chaperones HSP70 and HSP90; the interaction is stronger in the absence of ATP. Interacts (via TPR 1, 2, 3, 7, 8 and 9 repeats) with HSP70 (via C-terminus); the interaction is direct and is stronger in the absence of ATP. Interacts (via TPR 4, 5 and 6 repeats) with HSP90 (via C-terminus); the interaction is direct.</text>
</comment>
<dbReference type="SMART" id="SM00028">
    <property type="entry name" value="TPR"/>
    <property type="match status" value="9"/>
</dbReference>
<feature type="repeat" description="TPR" evidence="9">
    <location>
        <begin position="16"/>
        <end position="49"/>
    </location>
</feature>
<dbReference type="OMA" id="MYSAREN"/>
<keyword evidence="13" id="KW-1185">Reference proteome</keyword>
<dbReference type="PANTHER" id="PTHR22904:SF523">
    <property type="entry name" value="STRESS-INDUCED-PHOSPHOPROTEIN 1"/>
    <property type="match status" value="1"/>
</dbReference>
<feature type="compositionally biased region" description="Low complexity" evidence="10">
    <location>
        <begin position="243"/>
        <end position="258"/>
    </location>
</feature>
<feature type="repeat" description="TPR" evidence="9">
    <location>
        <begin position="467"/>
        <end position="500"/>
    </location>
</feature>
<name>G0QSQ3_ICHMU</name>
<feature type="region of interest" description="Disordered" evidence="10">
    <location>
        <begin position="212"/>
        <end position="265"/>
    </location>
</feature>
<keyword evidence="12" id="KW-0378">Hydrolase</keyword>
<evidence type="ECO:0000256" key="3">
    <source>
        <dbReference type="ARBA" id="ARBA00022737"/>
    </source>
</evidence>
<dbReference type="eggNOG" id="KOG0548">
    <property type="taxonomic scope" value="Eukaryota"/>
</dbReference>
<dbReference type="OrthoDB" id="2423701at2759"/>
<feature type="repeat" description="TPR" evidence="9">
    <location>
        <begin position="84"/>
        <end position="117"/>
    </location>
</feature>
<dbReference type="Pfam" id="PF17830">
    <property type="entry name" value="STI1-HOP_DP"/>
    <property type="match status" value="2"/>
</dbReference>
<dbReference type="InterPro" id="IPR011990">
    <property type="entry name" value="TPR-like_helical_dom_sf"/>
</dbReference>
<evidence type="ECO:0000256" key="6">
    <source>
        <dbReference type="ARBA" id="ARBA00066016"/>
    </source>
</evidence>
<evidence type="ECO:0000256" key="5">
    <source>
        <dbReference type="ARBA" id="ARBA00056105"/>
    </source>
</evidence>
<organism evidence="12 13">
    <name type="scientific">Ichthyophthirius multifiliis</name>
    <name type="common">White spot disease agent</name>
    <name type="synonym">Ich</name>
    <dbReference type="NCBI Taxonomy" id="5932"/>
    <lineage>
        <taxon>Eukaryota</taxon>
        <taxon>Sar</taxon>
        <taxon>Alveolata</taxon>
        <taxon>Ciliophora</taxon>
        <taxon>Intramacronucleata</taxon>
        <taxon>Oligohymenophorea</taxon>
        <taxon>Hymenostomatida</taxon>
        <taxon>Ophryoglenina</taxon>
        <taxon>Ichthyophthirius</taxon>
    </lineage>
</organism>
<feature type="compositionally biased region" description="Basic and acidic residues" evidence="10">
    <location>
        <begin position="226"/>
        <end position="242"/>
    </location>
</feature>
<feature type="repeat" description="TPR" evidence="9">
    <location>
        <begin position="339"/>
        <end position="372"/>
    </location>
</feature>
<dbReference type="GO" id="GO:0005737">
    <property type="term" value="C:cytoplasm"/>
    <property type="evidence" value="ECO:0007669"/>
    <property type="project" value="UniProtKB-SubCell"/>
</dbReference>
<dbReference type="GeneID" id="14907902"/>
<dbReference type="Pfam" id="PF13414">
    <property type="entry name" value="TPR_11"/>
    <property type="match status" value="2"/>
</dbReference>
<dbReference type="Pfam" id="PF13181">
    <property type="entry name" value="TPR_8"/>
    <property type="match status" value="3"/>
</dbReference>
<dbReference type="EMBL" id="GL983819">
    <property type="protein sequence ID" value="EGR31769.1"/>
    <property type="molecule type" value="Genomic_DNA"/>
</dbReference>
<gene>
    <name evidence="12" type="ORF">IMG5_102690</name>
</gene>
<dbReference type="Gene3D" id="1.25.40.10">
    <property type="entry name" value="Tetratricopeptide repeat domain"/>
    <property type="match status" value="3"/>
</dbReference>
<evidence type="ECO:0000256" key="7">
    <source>
        <dbReference type="ARBA" id="ARBA00074766"/>
    </source>
</evidence>
<evidence type="ECO:0000259" key="11">
    <source>
        <dbReference type="SMART" id="SM00727"/>
    </source>
</evidence>
<feature type="repeat" description="TPR" evidence="9">
    <location>
        <begin position="433"/>
        <end position="466"/>
    </location>
</feature>
<dbReference type="GO" id="GO:0016787">
    <property type="term" value="F:hydrolase activity"/>
    <property type="evidence" value="ECO:0007669"/>
    <property type="project" value="UniProtKB-KW"/>
</dbReference>